<feature type="transmembrane region" description="Helical" evidence="6">
    <location>
        <begin position="425"/>
        <end position="445"/>
    </location>
</feature>
<dbReference type="PANTHER" id="PTHR43427:SF12">
    <property type="entry name" value="CHLORIDE TRANSPORTER"/>
    <property type="match status" value="1"/>
</dbReference>
<keyword evidence="2 6" id="KW-0812">Transmembrane</keyword>
<feature type="transmembrane region" description="Helical" evidence="6">
    <location>
        <begin position="247"/>
        <end position="271"/>
    </location>
</feature>
<dbReference type="EMBL" id="KV784374">
    <property type="protein sequence ID" value="OEU09776.1"/>
    <property type="molecule type" value="Genomic_DNA"/>
</dbReference>
<feature type="region of interest" description="Disordered" evidence="5">
    <location>
        <begin position="124"/>
        <end position="154"/>
    </location>
</feature>
<dbReference type="SUPFAM" id="SSF81340">
    <property type="entry name" value="Clc chloride channel"/>
    <property type="match status" value="1"/>
</dbReference>
<dbReference type="Pfam" id="PF00654">
    <property type="entry name" value="Voltage_CLC"/>
    <property type="match status" value="1"/>
</dbReference>
<dbReference type="AlphaFoldDB" id="A0A1E7EV89"/>
<accession>A0A1E7EV89</accession>
<feature type="transmembrane region" description="Helical" evidence="6">
    <location>
        <begin position="203"/>
        <end position="227"/>
    </location>
</feature>
<feature type="transmembrane region" description="Helical" evidence="6">
    <location>
        <begin position="466"/>
        <end position="484"/>
    </location>
</feature>
<feature type="transmembrane region" description="Helical" evidence="6">
    <location>
        <begin position="610"/>
        <end position="630"/>
    </location>
</feature>
<feature type="transmembrane region" description="Helical" evidence="6">
    <location>
        <begin position="346"/>
        <end position="369"/>
    </location>
</feature>
<sequence>MNPSSEEESQLLLPTIVNDKEGYDNNNNNNNVVNYNSNSNSNNGRREDSVDDSSKQMRITSHNYESVEDFQELLGSTVMLRNAIDEKNSSKMKSSPLFEKKRRSSSLNMLFSVSEYKEEQKRLQSRVNGRTMFENGRQSSSSDSSSRDSEGYDDVNGSRVFTRMSMLYNSQIKNPTTLYLQKIKVNFFEDAKSLAEGTIPQSIVLAIIIGIVCGIACYLYYTVLFFFLDYLWTTLPEKYVVGVWPEYLHWLWIPLVSFSMVTLVGLTVIYMGEPGDLPYTISRVHAEAFIPMNHVTPMVFASLFSILAGGSLGPEAPLVAICGALGGFVSRRIFRQTSTNVVRKHTFMGMSGALAAFFGVPLGGSLFALEVCSRFGIEYFEHLIESIFCGEICLMVFRSLSGLPVKPIWDFTSVSNPRILESEPVHIILGAFIGLYGALLAYMFATFHWQVMAVFGKLNLLDNSRAVYRGWLGAVFIVLTMLLVPHTAFWGEDEIQVVATMGPAKDLPIIWPTTGLIGFEMDSPFKVFLVGCTKLIAVSFTVAGGLRGGYIFPLMCSGAAFGRLLYFVLPDTVPLQIVVLCTAAAMNVAITRTALATTLILAFLPGEPIAIPPILMASICSLFATSYMPFIKSQITRSDIDHSLFHEEHNIDVDSILDDTETEDDF</sequence>
<feature type="compositionally biased region" description="Basic and acidic residues" evidence="5">
    <location>
        <begin position="44"/>
        <end position="55"/>
    </location>
</feature>
<dbReference type="CDD" id="cd00400">
    <property type="entry name" value="Voltage_gated_ClC"/>
    <property type="match status" value="1"/>
</dbReference>
<dbReference type="PRINTS" id="PR00762">
    <property type="entry name" value="CLCHANNEL"/>
</dbReference>
<dbReference type="Gene3D" id="1.10.3080.10">
    <property type="entry name" value="Clc chloride channel"/>
    <property type="match status" value="1"/>
</dbReference>
<name>A0A1E7EV89_9STRA</name>
<dbReference type="PANTHER" id="PTHR43427">
    <property type="entry name" value="CHLORIDE CHANNEL PROTEIN CLC-E"/>
    <property type="match status" value="1"/>
</dbReference>
<gene>
    <name evidence="7" type="ORF">FRACYDRAFT_248034</name>
</gene>
<reference evidence="7 8" key="1">
    <citation type="submission" date="2016-09" db="EMBL/GenBank/DDBJ databases">
        <title>Extensive genetic diversity and differential bi-allelic expression allows diatom success in the polar Southern Ocean.</title>
        <authorList>
            <consortium name="DOE Joint Genome Institute"/>
            <person name="Mock T."/>
            <person name="Otillar R.P."/>
            <person name="Strauss J."/>
            <person name="Dupont C."/>
            <person name="Frickenhaus S."/>
            <person name="Maumus F."/>
            <person name="Mcmullan M."/>
            <person name="Sanges R."/>
            <person name="Schmutz J."/>
            <person name="Toseland A."/>
            <person name="Valas R."/>
            <person name="Veluchamy A."/>
            <person name="Ward B.J."/>
            <person name="Allen A."/>
            <person name="Barry K."/>
            <person name="Falciatore A."/>
            <person name="Ferrante M."/>
            <person name="Fortunato A.E."/>
            <person name="Gloeckner G."/>
            <person name="Gruber A."/>
            <person name="Hipkin R."/>
            <person name="Janech M."/>
            <person name="Kroth P."/>
            <person name="Leese F."/>
            <person name="Lindquist E."/>
            <person name="Lyon B.R."/>
            <person name="Martin J."/>
            <person name="Mayer C."/>
            <person name="Parker M."/>
            <person name="Quesneville H."/>
            <person name="Raymond J."/>
            <person name="Uhlig C."/>
            <person name="Valentin K.U."/>
            <person name="Worden A.Z."/>
            <person name="Armbrust E.V."/>
            <person name="Bowler C."/>
            <person name="Green B."/>
            <person name="Moulton V."/>
            <person name="Van Oosterhout C."/>
            <person name="Grigoriev I."/>
        </authorList>
    </citation>
    <scope>NUCLEOTIDE SEQUENCE [LARGE SCALE GENOMIC DNA]</scope>
    <source>
        <strain evidence="7 8">CCMP1102</strain>
    </source>
</reference>
<dbReference type="KEGG" id="fcy:FRACYDRAFT_248034"/>
<evidence type="ECO:0000256" key="2">
    <source>
        <dbReference type="ARBA" id="ARBA00022692"/>
    </source>
</evidence>
<evidence type="ECO:0000256" key="6">
    <source>
        <dbReference type="SAM" id="Phobius"/>
    </source>
</evidence>
<evidence type="ECO:0000313" key="8">
    <source>
        <dbReference type="Proteomes" id="UP000095751"/>
    </source>
</evidence>
<keyword evidence="4 6" id="KW-0472">Membrane</keyword>
<dbReference type="OrthoDB" id="4564at2759"/>
<dbReference type="Proteomes" id="UP000095751">
    <property type="component" value="Unassembled WGS sequence"/>
</dbReference>
<evidence type="ECO:0000313" key="7">
    <source>
        <dbReference type="EMBL" id="OEU09776.1"/>
    </source>
</evidence>
<evidence type="ECO:0000256" key="1">
    <source>
        <dbReference type="ARBA" id="ARBA00004141"/>
    </source>
</evidence>
<protein>
    <submittedName>
        <fullName evidence="7">Clc chloride channel</fullName>
    </submittedName>
</protein>
<organism evidence="7 8">
    <name type="scientific">Fragilariopsis cylindrus CCMP1102</name>
    <dbReference type="NCBI Taxonomy" id="635003"/>
    <lineage>
        <taxon>Eukaryota</taxon>
        <taxon>Sar</taxon>
        <taxon>Stramenopiles</taxon>
        <taxon>Ochrophyta</taxon>
        <taxon>Bacillariophyta</taxon>
        <taxon>Bacillariophyceae</taxon>
        <taxon>Bacillariophycidae</taxon>
        <taxon>Bacillariales</taxon>
        <taxon>Bacillariaceae</taxon>
        <taxon>Fragilariopsis</taxon>
    </lineage>
</organism>
<comment type="subcellular location">
    <subcellularLocation>
        <location evidence="1">Membrane</location>
        <topology evidence="1">Multi-pass membrane protein</topology>
    </subcellularLocation>
</comment>
<feature type="compositionally biased region" description="Low complexity" evidence="5">
    <location>
        <begin position="25"/>
        <end position="43"/>
    </location>
</feature>
<feature type="transmembrane region" description="Helical" evidence="6">
    <location>
        <begin position="550"/>
        <end position="570"/>
    </location>
</feature>
<feature type="region of interest" description="Disordered" evidence="5">
    <location>
        <begin position="19"/>
        <end position="55"/>
    </location>
</feature>
<evidence type="ECO:0000256" key="5">
    <source>
        <dbReference type="SAM" id="MobiDB-lite"/>
    </source>
</evidence>
<evidence type="ECO:0000256" key="4">
    <source>
        <dbReference type="ARBA" id="ARBA00023136"/>
    </source>
</evidence>
<dbReference type="GO" id="GO:0016020">
    <property type="term" value="C:membrane"/>
    <property type="evidence" value="ECO:0007669"/>
    <property type="project" value="UniProtKB-SubCell"/>
</dbReference>
<feature type="transmembrane region" description="Helical" evidence="6">
    <location>
        <begin position="577"/>
        <end position="604"/>
    </location>
</feature>
<dbReference type="GO" id="GO:0015108">
    <property type="term" value="F:chloride transmembrane transporter activity"/>
    <property type="evidence" value="ECO:0007669"/>
    <property type="project" value="InterPro"/>
</dbReference>
<keyword evidence="8" id="KW-1185">Reference proteome</keyword>
<dbReference type="InterPro" id="IPR014743">
    <property type="entry name" value="Cl-channel_core"/>
</dbReference>
<dbReference type="InParanoid" id="A0A1E7EV89"/>
<evidence type="ECO:0000256" key="3">
    <source>
        <dbReference type="ARBA" id="ARBA00022989"/>
    </source>
</evidence>
<dbReference type="InterPro" id="IPR001807">
    <property type="entry name" value="ClC"/>
</dbReference>
<proteinExistence type="predicted"/>
<dbReference type="InterPro" id="IPR050368">
    <property type="entry name" value="ClC-type_chloride_channel"/>
</dbReference>
<keyword evidence="3 6" id="KW-1133">Transmembrane helix</keyword>